<accession>A0ABQ7WCV6</accession>
<reference evidence="3 4" key="1">
    <citation type="journal article" date="2021" name="bioRxiv">
        <title>Chromosome-scale and haplotype-resolved genome assembly of a tetraploid potato cultivar.</title>
        <authorList>
            <person name="Sun H."/>
            <person name="Jiao W.-B."/>
            <person name="Krause K."/>
            <person name="Campoy J.A."/>
            <person name="Goel M."/>
            <person name="Folz-Donahue K."/>
            <person name="Kukat C."/>
            <person name="Huettel B."/>
            <person name="Schneeberger K."/>
        </authorList>
    </citation>
    <scope>NUCLEOTIDE SEQUENCE [LARGE SCALE GENOMIC DNA]</scope>
    <source>
        <strain evidence="3">SolTubOtavaFocal</strain>
        <tissue evidence="3">Leaves</tissue>
    </source>
</reference>
<name>A0ABQ7WCV6_SOLTU</name>
<keyword evidence="4" id="KW-1185">Reference proteome</keyword>
<keyword evidence="1" id="KW-0175">Coiled coil</keyword>
<organism evidence="3 4">
    <name type="scientific">Solanum tuberosum</name>
    <name type="common">Potato</name>
    <dbReference type="NCBI Taxonomy" id="4113"/>
    <lineage>
        <taxon>Eukaryota</taxon>
        <taxon>Viridiplantae</taxon>
        <taxon>Streptophyta</taxon>
        <taxon>Embryophyta</taxon>
        <taxon>Tracheophyta</taxon>
        <taxon>Spermatophyta</taxon>
        <taxon>Magnoliopsida</taxon>
        <taxon>eudicotyledons</taxon>
        <taxon>Gunneridae</taxon>
        <taxon>Pentapetalae</taxon>
        <taxon>asterids</taxon>
        <taxon>lamiids</taxon>
        <taxon>Solanales</taxon>
        <taxon>Solanaceae</taxon>
        <taxon>Solanoideae</taxon>
        <taxon>Solaneae</taxon>
        <taxon>Solanum</taxon>
    </lineage>
</organism>
<gene>
    <name evidence="3" type="ORF">KY290_005013</name>
</gene>
<evidence type="ECO:0000256" key="1">
    <source>
        <dbReference type="SAM" id="Coils"/>
    </source>
</evidence>
<comment type="caution">
    <text evidence="3">The sequence shown here is derived from an EMBL/GenBank/DDBJ whole genome shotgun (WGS) entry which is preliminary data.</text>
</comment>
<feature type="region of interest" description="Disordered" evidence="2">
    <location>
        <begin position="1"/>
        <end position="45"/>
    </location>
</feature>
<dbReference type="EMBL" id="JAIVGD010000002">
    <property type="protein sequence ID" value="KAH0778586.1"/>
    <property type="molecule type" value="Genomic_DNA"/>
</dbReference>
<evidence type="ECO:0000256" key="2">
    <source>
        <dbReference type="SAM" id="MobiDB-lite"/>
    </source>
</evidence>
<evidence type="ECO:0000313" key="3">
    <source>
        <dbReference type="EMBL" id="KAH0778586.1"/>
    </source>
</evidence>
<evidence type="ECO:0000313" key="4">
    <source>
        <dbReference type="Proteomes" id="UP000826656"/>
    </source>
</evidence>
<feature type="coiled-coil region" evidence="1">
    <location>
        <begin position="253"/>
        <end position="312"/>
    </location>
</feature>
<protein>
    <submittedName>
        <fullName evidence="3">Uncharacterized protein</fullName>
    </submittedName>
</protein>
<proteinExistence type="predicted"/>
<sequence>MGSAIAANEIQTERIRKRRRDDFVLEKPTSTPLPIGDHKSVKKSPVKKENVLKKATVKLKPVKGPGPHVQKPIEEKVMTREERIVEMENQKVLNGRVFDPEILTEITRAPYLHKPEVREFYYKMELLSDGVRINVKEVKIFLDKETLGIILGVPVKGIRSIEGCKPSSEFTKHATKRGYIKRAGLPNKFLRGEYQLMFEFINKEINLPTIMLEHMHRVMTWKSAKHSIPYGYLLNHVFKHFEVPLRRVVPVLLNDKEVEIAQLKAHLQKAISKGPGTNSVDEKEVKKLRADNEQLLKTNASLSEEVQALNKQIIQTHVDANERITLLMRSLTPPPS</sequence>
<dbReference type="Proteomes" id="UP000826656">
    <property type="component" value="Unassembled WGS sequence"/>
</dbReference>